<dbReference type="HOGENOM" id="CLU_141943_0_0_1"/>
<sequence>MAAVYNKGRQEQAFQVGDRVYFTTQNLAWTKVDWPLLRHHAYKLGLPPGLKLHPVFNTGALKLYETPSRLTKPRPVVLRDGEISQLVDAIVGKRKRLKVLQYLPTWEQVKNLHQVSGLIKDFEDLTRRTRKRKRS</sequence>
<dbReference type="AlphaFoldDB" id="K3XBD1"/>
<dbReference type="EMBL" id="GL376574">
    <property type="status" value="NOT_ANNOTATED_CDS"/>
    <property type="molecule type" value="Genomic_DNA"/>
</dbReference>
<reference evidence="2" key="1">
    <citation type="journal article" date="2010" name="Genome Biol.">
        <title>Genome sequence of the necrotrophic plant pathogen Pythium ultimum reveals original pathogenicity mechanisms and effector repertoire.</title>
        <authorList>
            <person name="Levesque C.A."/>
            <person name="Brouwer H."/>
            <person name="Cano L."/>
            <person name="Hamilton J.P."/>
            <person name="Holt C."/>
            <person name="Huitema E."/>
            <person name="Raffaele S."/>
            <person name="Robideau G.P."/>
            <person name="Thines M."/>
            <person name="Win J."/>
            <person name="Zerillo M.M."/>
            <person name="Beakes G.W."/>
            <person name="Boore J.L."/>
            <person name="Busam D."/>
            <person name="Dumas B."/>
            <person name="Ferriera S."/>
            <person name="Fuerstenberg S.I."/>
            <person name="Gachon C.M."/>
            <person name="Gaulin E."/>
            <person name="Govers F."/>
            <person name="Grenville-Briggs L."/>
            <person name="Horner N."/>
            <person name="Hostetler J."/>
            <person name="Jiang R.H."/>
            <person name="Johnson J."/>
            <person name="Krajaejun T."/>
            <person name="Lin H."/>
            <person name="Meijer H.J."/>
            <person name="Moore B."/>
            <person name="Morris P."/>
            <person name="Phuntmart V."/>
            <person name="Puiu D."/>
            <person name="Shetty J."/>
            <person name="Stajich J.E."/>
            <person name="Tripathy S."/>
            <person name="Wawra S."/>
            <person name="van West P."/>
            <person name="Whitty B.R."/>
            <person name="Coutinho P.M."/>
            <person name="Henrissat B."/>
            <person name="Martin F."/>
            <person name="Thomas P.D."/>
            <person name="Tyler B.M."/>
            <person name="De Vries R.P."/>
            <person name="Kamoun S."/>
            <person name="Yandell M."/>
            <person name="Tisserat N."/>
            <person name="Buell C.R."/>
        </authorList>
    </citation>
    <scope>NUCLEOTIDE SEQUENCE</scope>
    <source>
        <strain evidence="2">DAOM:BR144</strain>
    </source>
</reference>
<protein>
    <recommendedName>
        <fullName evidence="3">Chromo domain-containing protein</fullName>
    </recommendedName>
</protein>
<dbReference type="Proteomes" id="UP000019132">
    <property type="component" value="Unassembled WGS sequence"/>
</dbReference>
<dbReference type="STRING" id="431595.K3XBD1"/>
<dbReference type="CDD" id="cd00024">
    <property type="entry name" value="CD_CSD"/>
    <property type="match status" value="1"/>
</dbReference>
<evidence type="ECO:0000313" key="2">
    <source>
        <dbReference type="Proteomes" id="UP000019132"/>
    </source>
</evidence>
<evidence type="ECO:0000313" key="1">
    <source>
        <dbReference type="EnsemblProtists" id="PYU1_T014530"/>
    </source>
</evidence>
<organism evidence="1 2">
    <name type="scientific">Globisporangium ultimum (strain ATCC 200006 / CBS 805.95 / DAOM BR144)</name>
    <name type="common">Pythium ultimum</name>
    <dbReference type="NCBI Taxonomy" id="431595"/>
    <lineage>
        <taxon>Eukaryota</taxon>
        <taxon>Sar</taxon>
        <taxon>Stramenopiles</taxon>
        <taxon>Oomycota</taxon>
        <taxon>Peronosporomycetes</taxon>
        <taxon>Pythiales</taxon>
        <taxon>Pythiaceae</taxon>
        <taxon>Globisporangium</taxon>
    </lineage>
</organism>
<evidence type="ECO:0008006" key="3">
    <source>
        <dbReference type="Google" id="ProtNLM"/>
    </source>
</evidence>
<reference evidence="2" key="2">
    <citation type="submission" date="2010-04" db="EMBL/GenBank/DDBJ databases">
        <authorList>
            <person name="Buell R."/>
            <person name="Hamilton J."/>
            <person name="Hostetler J."/>
        </authorList>
    </citation>
    <scope>NUCLEOTIDE SEQUENCE [LARGE SCALE GENOMIC DNA]</scope>
    <source>
        <strain evidence="2">DAOM:BR144</strain>
    </source>
</reference>
<keyword evidence="2" id="KW-1185">Reference proteome</keyword>
<proteinExistence type="predicted"/>
<name>K3XBD1_GLOUD</name>
<reference evidence="1" key="3">
    <citation type="submission" date="2015-02" db="UniProtKB">
        <authorList>
            <consortium name="EnsemblProtists"/>
        </authorList>
    </citation>
    <scope>IDENTIFICATION</scope>
    <source>
        <strain evidence="1">DAOM BR144</strain>
    </source>
</reference>
<dbReference type="InParanoid" id="K3XBD1"/>
<dbReference type="EnsemblProtists" id="PYU1_T014530">
    <property type="protein sequence ID" value="PYU1_T014530"/>
    <property type="gene ID" value="PYU1_G014499"/>
</dbReference>
<dbReference type="VEuPathDB" id="FungiDB:PYU1_G014499"/>
<accession>K3XBD1</accession>